<dbReference type="SUPFAM" id="SSF54909">
    <property type="entry name" value="Dimeric alpha+beta barrel"/>
    <property type="match status" value="1"/>
</dbReference>
<organism evidence="3 4">
    <name type="scientific">Arthrobacter citreus</name>
    <dbReference type="NCBI Taxonomy" id="1670"/>
    <lineage>
        <taxon>Bacteria</taxon>
        <taxon>Bacillati</taxon>
        <taxon>Actinomycetota</taxon>
        <taxon>Actinomycetes</taxon>
        <taxon>Micrococcales</taxon>
        <taxon>Micrococcaceae</taxon>
        <taxon>Arthrobacter</taxon>
    </lineage>
</organism>
<dbReference type="Proteomes" id="UP001448858">
    <property type="component" value="Chromosome"/>
</dbReference>
<dbReference type="Gene3D" id="3.30.70.1060">
    <property type="entry name" value="Dimeric alpha+beta barrel"/>
    <property type="match status" value="1"/>
</dbReference>
<protein>
    <submittedName>
        <fullName evidence="3">YciI family protein</fullName>
    </submittedName>
</protein>
<evidence type="ECO:0000313" key="4">
    <source>
        <dbReference type="Proteomes" id="UP001448858"/>
    </source>
</evidence>
<dbReference type="PANTHER" id="PTHR35174">
    <property type="entry name" value="BLL7171 PROTEIN-RELATED"/>
    <property type="match status" value="1"/>
</dbReference>
<gene>
    <name evidence="3" type="ORF">AAE021_13500</name>
</gene>
<accession>A0ABZ2ZSQ4</accession>
<dbReference type="EMBL" id="CP151657">
    <property type="protein sequence ID" value="WZP15187.1"/>
    <property type="molecule type" value="Genomic_DNA"/>
</dbReference>
<dbReference type="InterPro" id="IPR005545">
    <property type="entry name" value="YCII"/>
</dbReference>
<feature type="domain" description="YCII-related" evidence="2">
    <location>
        <begin position="4"/>
        <end position="96"/>
    </location>
</feature>
<dbReference type="InterPro" id="IPR011008">
    <property type="entry name" value="Dimeric_a/b-barrel"/>
</dbReference>
<comment type="similarity">
    <text evidence="1">Belongs to the YciI family.</text>
</comment>
<evidence type="ECO:0000313" key="3">
    <source>
        <dbReference type="EMBL" id="WZP15187.1"/>
    </source>
</evidence>
<dbReference type="PANTHER" id="PTHR35174:SF3">
    <property type="entry name" value="BLL7171 PROTEIN"/>
    <property type="match status" value="1"/>
</dbReference>
<proteinExistence type="inferred from homology"/>
<evidence type="ECO:0000256" key="1">
    <source>
        <dbReference type="ARBA" id="ARBA00007689"/>
    </source>
</evidence>
<evidence type="ECO:0000259" key="2">
    <source>
        <dbReference type="Pfam" id="PF03795"/>
    </source>
</evidence>
<dbReference type="Pfam" id="PF03795">
    <property type="entry name" value="YCII"/>
    <property type="match status" value="1"/>
</dbReference>
<keyword evidence="4" id="KW-1185">Reference proteome</keyword>
<name>A0ABZ2ZSQ4_9MICC</name>
<reference evidence="3 4" key="1">
    <citation type="submission" date="2024-04" db="EMBL/GenBank/DDBJ databases">
        <title>Arthrobacter sp. from Plains bison fecal sample.</title>
        <authorList>
            <person name="Ruzzini A."/>
        </authorList>
    </citation>
    <scope>NUCLEOTIDE SEQUENCE [LARGE SCALE GENOMIC DNA]</scope>
    <source>
        <strain evidence="3 4">EINP1</strain>
    </source>
</reference>
<sequence>MDEYLVLLPDDEAAWERLREDERDAVYNQHREFARLLEEGGQVLKGGAELAPSRTARTVRRVAGRTVISDGPPTDAAEQLTGYYLVETGDPDGLAEACGLLASTSPVEIRRVARHDTS</sequence>
<dbReference type="RefSeq" id="WP_342022855.1">
    <property type="nucleotide sequence ID" value="NZ_CP151657.1"/>
</dbReference>